<reference evidence="25" key="2">
    <citation type="submission" date="2021-04" db="EMBL/GenBank/DDBJ databases">
        <authorList>
            <person name="Gilroy R."/>
        </authorList>
    </citation>
    <scope>NUCLEOTIDE SEQUENCE</scope>
    <source>
        <strain evidence="25">CHK186-16707</strain>
    </source>
</reference>
<evidence type="ECO:0000256" key="20">
    <source>
        <dbReference type="PIRSR" id="PIRSR600829-1"/>
    </source>
</evidence>
<evidence type="ECO:0000256" key="3">
    <source>
        <dbReference type="ARBA" id="ARBA00012133"/>
    </source>
</evidence>
<dbReference type="CDD" id="cd14264">
    <property type="entry name" value="DAGK_IM"/>
    <property type="match status" value="1"/>
</dbReference>
<evidence type="ECO:0000256" key="5">
    <source>
        <dbReference type="ARBA" id="ARBA00022475"/>
    </source>
</evidence>
<protein>
    <recommendedName>
        <fullName evidence="4 24">Diacylglycerol kinase</fullName>
        <ecNumber evidence="3 24">2.7.1.107</ecNumber>
    </recommendedName>
</protein>
<keyword evidence="18" id="KW-0594">Phospholipid biosynthesis</keyword>
<dbReference type="Gene3D" id="1.10.287.3610">
    <property type="match status" value="1"/>
</dbReference>
<dbReference type="InterPro" id="IPR000829">
    <property type="entry name" value="DAGK"/>
</dbReference>
<evidence type="ECO:0000256" key="16">
    <source>
        <dbReference type="ARBA" id="ARBA00023098"/>
    </source>
</evidence>
<evidence type="ECO:0000256" key="8">
    <source>
        <dbReference type="ARBA" id="ARBA00022679"/>
    </source>
</evidence>
<evidence type="ECO:0000256" key="22">
    <source>
        <dbReference type="PIRSR" id="PIRSR600829-3"/>
    </source>
</evidence>
<keyword evidence="7" id="KW-0997">Cell inner membrane</keyword>
<dbReference type="GO" id="GO:0006654">
    <property type="term" value="P:phosphatidic acid biosynthetic process"/>
    <property type="evidence" value="ECO:0007669"/>
    <property type="project" value="InterPro"/>
</dbReference>
<comment type="subcellular location">
    <subcellularLocation>
        <location evidence="1">Cell inner membrane</location>
        <topology evidence="1">Multi-pass membrane protein</topology>
    </subcellularLocation>
</comment>
<evidence type="ECO:0000256" key="6">
    <source>
        <dbReference type="ARBA" id="ARBA00022516"/>
    </source>
</evidence>
<dbReference type="InterPro" id="IPR036945">
    <property type="entry name" value="DAGK_sf"/>
</dbReference>
<evidence type="ECO:0000256" key="4">
    <source>
        <dbReference type="ARBA" id="ARBA00017575"/>
    </source>
</evidence>
<comment type="caution">
    <text evidence="24">Lacks conserved residue(s) required for the propagation of feature annotation.</text>
</comment>
<feature type="binding site" evidence="22">
    <location>
        <position position="88"/>
    </location>
    <ligand>
        <name>ATP</name>
        <dbReference type="ChEBI" id="CHEBI:30616"/>
    </ligand>
</feature>
<feature type="transmembrane region" description="Helical" evidence="24">
    <location>
        <begin position="41"/>
        <end position="61"/>
    </location>
</feature>
<keyword evidence="6" id="KW-0444">Lipid biosynthesis</keyword>
<dbReference type="AlphaFoldDB" id="A0A9D2HCU9"/>
<keyword evidence="10 23" id="KW-0479">Metal-binding</keyword>
<evidence type="ECO:0000313" key="26">
    <source>
        <dbReference type="Proteomes" id="UP000824225"/>
    </source>
</evidence>
<comment type="cofactor">
    <cofactor evidence="23">
        <name>Mg(2+)</name>
        <dbReference type="ChEBI" id="CHEBI:18420"/>
    </cofactor>
    <text evidence="23">Mn(2+), Zn(2+), Cd(2+) and Co(2+) support activity to lesser extents.</text>
</comment>
<keyword evidence="17 24" id="KW-0472">Membrane</keyword>
<keyword evidence="14 23" id="KW-0460">Magnesium</keyword>
<evidence type="ECO:0000256" key="7">
    <source>
        <dbReference type="ARBA" id="ARBA00022519"/>
    </source>
</evidence>
<feature type="transmembrane region" description="Helical" evidence="24">
    <location>
        <begin position="108"/>
        <end position="129"/>
    </location>
</feature>
<reference evidence="25" key="1">
    <citation type="journal article" date="2021" name="PeerJ">
        <title>Extensive microbial diversity within the chicken gut microbiome revealed by metagenomics and culture.</title>
        <authorList>
            <person name="Gilroy R."/>
            <person name="Ravi A."/>
            <person name="Getino M."/>
            <person name="Pursley I."/>
            <person name="Horton D.L."/>
            <person name="Alikhan N.F."/>
            <person name="Baker D."/>
            <person name="Gharbi K."/>
            <person name="Hall N."/>
            <person name="Watson M."/>
            <person name="Adriaenssens E.M."/>
            <person name="Foster-Nyarko E."/>
            <person name="Jarju S."/>
            <person name="Secka A."/>
            <person name="Antonio M."/>
            <person name="Oren A."/>
            <person name="Chaudhuri R.R."/>
            <person name="La Ragione R."/>
            <person name="Hildebrand F."/>
            <person name="Pallen M.J."/>
        </authorList>
    </citation>
    <scope>NUCLEOTIDE SEQUENCE</scope>
    <source>
        <strain evidence="25">CHK186-16707</strain>
    </source>
</reference>
<accession>A0A9D2HCU9</accession>
<keyword evidence="9 24" id="KW-0812">Transmembrane</keyword>
<feature type="binding site" evidence="22">
    <location>
        <position position="28"/>
    </location>
    <ligand>
        <name>ATP</name>
        <dbReference type="ChEBI" id="CHEBI:30616"/>
    </ligand>
</feature>
<keyword evidence="19 24" id="KW-1208">Phospholipid metabolism</keyword>
<evidence type="ECO:0000256" key="11">
    <source>
        <dbReference type="ARBA" id="ARBA00022741"/>
    </source>
</evidence>
<dbReference type="GO" id="GO:0005886">
    <property type="term" value="C:plasma membrane"/>
    <property type="evidence" value="ECO:0007669"/>
    <property type="project" value="UniProtKB-SubCell"/>
</dbReference>
<dbReference type="EC" id="2.7.1.107" evidence="3 24"/>
<evidence type="ECO:0000256" key="23">
    <source>
        <dbReference type="PIRSR" id="PIRSR600829-4"/>
    </source>
</evidence>
<evidence type="ECO:0000256" key="13">
    <source>
        <dbReference type="ARBA" id="ARBA00022840"/>
    </source>
</evidence>
<dbReference type="GO" id="GO:0046872">
    <property type="term" value="F:metal ion binding"/>
    <property type="evidence" value="ECO:0007669"/>
    <property type="project" value="UniProtKB-KW"/>
</dbReference>
<dbReference type="InterPro" id="IPR033718">
    <property type="entry name" value="DAGK_prok"/>
</dbReference>
<feature type="active site" description="Proton acceptor" evidence="20">
    <location>
        <position position="81"/>
    </location>
</feature>
<evidence type="ECO:0000256" key="1">
    <source>
        <dbReference type="ARBA" id="ARBA00004429"/>
    </source>
</evidence>
<keyword evidence="8 24" id="KW-0808">Transferase</keyword>
<evidence type="ECO:0000256" key="15">
    <source>
        <dbReference type="ARBA" id="ARBA00022989"/>
    </source>
</evidence>
<evidence type="ECO:0000256" key="18">
    <source>
        <dbReference type="ARBA" id="ARBA00023209"/>
    </source>
</evidence>
<dbReference type="EMBL" id="DXAN01000004">
    <property type="protein sequence ID" value="HJA08082.1"/>
    <property type="molecule type" value="Genomic_DNA"/>
</dbReference>
<feature type="binding site" evidence="21">
    <location>
        <position position="110"/>
    </location>
    <ligand>
        <name>substrate</name>
    </ligand>
</feature>
<evidence type="ECO:0000313" key="25">
    <source>
        <dbReference type="EMBL" id="HJA08082.1"/>
    </source>
</evidence>
<name>A0A9D2HCU9_9BACT</name>
<dbReference type="GO" id="GO:0004143">
    <property type="term" value="F:ATP-dependent diacylglycerol kinase activity"/>
    <property type="evidence" value="ECO:0007669"/>
    <property type="project" value="UniProtKB-EC"/>
</dbReference>
<dbReference type="Pfam" id="PF01219">
    <property type="entry name" value="DAGK_prokar"/>
    <property type="match status" value="1"/>
</dbReference>
<comment type="similarity">
    <text evidence="2 24">Belongs to the bacterial diacylglycerol kinase family.</text>
</comment>
<gene>
    <name evidence="25" type="ORF">H9962_02655</name>
</gene>
<evidence type="ECO:0000256" key="14">
    <source>
        <dbReference type="ARBA" id="ARBA00022842"/>
    </source>
</evidence>
<feature type="binding site" evidence="22">
    <location>
        <begin position="106"/>
        <end position="107"/>
    </location>
    <ligand>
        <name>ATP</name>
        <dbReference type="ChEBI" id="CHEBI:30616"/>
    </ligand>
</feature>
<dbReference type="PANTHER" id="PTHR34299:SF1">
    <property type="entry name" value="DIACYLGLYCEROL KINASE"/>
    <property type="match status" value="1"/>
</dbReference>
<comment type="catalytic activity">
    <reaction evidence="24">
        <text>a 1,2-diacyl-sn-glycerol + ATP = a 1,2-diacyl-sn-glycero-3-phosphate + ADP + H(+)</text>
        <dbReference type="Rhea" id="RHEA:10272"/>
        <dbReference type="ChEBI" id="CHEBI:15378"/>
        <dbReference type="ChEBI" id="CHEBI:17815"/>
        <dbReference type="ChEBI" id="CHEBI:30616"/>
        <dbReference type="ChEBI" id="CHEBI:58608"/>
        <dbReference type="ChEBI" id="CHEBI:456216"/>
        <dbReference type="EC" id="2.7.1.107"/>
    </reaction>
</comment>
<keyword evidence="12 24" id="KW-0418">Kinase</keyword>
<proteinExistence type="inferred from homology"/>
<evidence type="ECO:0000256" key="24">
    <source>
        <dbReference type="RuleBase" id="RU363065"/>
    </source>
</evidence>
<keyword evidence="15 24" id="KW-1133">Transmembrane helix</keyword>
<feature type="binding site" evidence="23">
    <location>
        <position position="88"/>
    </location>
    <ligand>
        <name>a divalent metal cation</name>
        <dbReference type="ChEBI" id="CHEBI:60240"/>
    </ligand>
</feature>
<organism evidence="25 26">
    <name type="scientific">Candidatus Mailhella merdigallinarum</name>
    <dbReference type="NCBI Taxonomy" id="2838658"/>
    <lineage>
        <taxon>Bacteria</taxon>
        <taxon>Pseudomonadati</taxon>
        <taxon>Thermodesulfobacteriota</taxon>
        <taxon>Desulfovibrionia</taxon>
        <taxon>Desulfovibrionales</taxon>
        <taxon>Desulfovibrionaceae</taxon>
        <taxon>Mailhella</taxon>
    </lineage>
</organism>
<evidence type="ECO:0000256" key="17">
    <source>
        <dbReference type="ARBA" id="ARBA00023136"/>
    </source>
</evidence>
<evidence type="ECO:0000256" key="9">
    <source>
        <dbReference type="ARBA" id="ARBA00022692"/>
    </source>
</evidence>
<feature type="binding site" evidence="21">
    <location>
        <position position="81"/>
    </location>
    <ligand>
        <name>substrate</name>
    </ligand>
</feature>
<dbReference type="GO" id="GO:0005524">
    <property type="term" value="F:ATP binding"/>
    <property type="evidence" value="ECO:0007669"/>
    <property type="project" value="UniProtKB-KW"/>
</dbReference>
<evidence type="ECO:0000256" key="19">
    <source>
        <dbReference type="ARBA" id="ARBA00023264"/>
    </source>
</evidence>
<evidence type="ECO:0000256" key="21">
    <source>
        <dbReference type="PIRSR" id="PIRSR600829-2"/>
    </source>
</evidence>
<dbReference type="PANTHER" id="PTHR34299">
    <property type="entry name" value="DIACYLGLYCEROL KINASE"/>
    <property type="match status" value="1"/>
</dbReference>
<sequence length="139" mass="15233">MREPADANRPWSARLYTAFVHVGKALRYSLRGLSTGAKSSLAFRQEILVLVVLCALLALTGKSPGQWLLGVGCWLSVMVGELFNTAIEETLDLITRDFSLGVQYAKDMASAAVFLLVLFNVGLWLHLFGRDALSLLGMM</sequence>
<feature type="binding site" evidence="21">
    <location>
        <begin position="42"/>
        <end position="46"/>
    </location>
    <ligand>
        <name>substrate</name>
    </ligand>
</feature>
<dbReference type="Proteomes" id="UP000824225">
    <property type="component" value="Unassembled WGS sequence"/>
</dbReference>
<evidence type="ECO:0000256" key="10">
    <source>
        <dbReference type="ARBA" id="ARBA00022723"/>
    </source>
</evidence>
<evidence type="ECO:0000256" key="12">
    <source>
        <dbReference type="ARBA" id="ARBA00022777"/>
    </source>
</evidence>
<keyword evidence="11 22" id="KW-0547">Nucleotide-binding</keyword>
<keyword evidence="16 24" id="KW-0443">Lipid metabolism</keyword>
<comment type="function">
    <text evidence="24">Catalyzes the ATP-dependent phosphorylation of sn-l,2-diacylglycerol (DAG) to phosphatidic acid. Involved in the recycling of diacylglycerol produced as a by-product during membrane-derived oligosaccharide (MDO) biosynthesis.</text>
</comment>
<comment type="caution">
    <text evidence="25">The sequence shown here is derived from an EMBL/GenBank/DDBJ whole genome shotgun (WGS) entry which is preliminary data.</text>
</comment>
<evidence type="ECO:0000256" key="2">
    <source>
        <dbReference type="ARBA" id="ARBA00005967"/>
    </source>
</evidence>
<keyword evidence="5" id="KW-1003">Cell membrane</keyword>
<keyword evidence="13 22" id="KW-0067">ATP-binding</keyword>